<sequence length="919" mass="105627">MKPAAVTVDFGGDSSSSPTRTSSDFEEIPYPSTHQTHQTHPTGELELPTYYMEETARRRNKTTVIEEKEPLTQQESYDDDEGKDVYSKMNMKLPPGVMMNRNRMSSGRVRQLHQPPATSLREFFIQNMDHIPPIIYTLLSCYTRFHKIGASNVVVWDEAHFGKFGSHYLKREFYFDVHPPLGKMLVGLAGLLSGYDGSFDFKSGTEYPEHVPFVAMRVMLATFGVGMVPLAWYTAVELGLSQWACHLVTLMVLFDVGWLVISRFILLDSMLLFFTFLTVFCLTKFHNQQPYPFSFDWYMWLAFTGISIGLVTSVKMVGLFVTALVGLYTIEDLWDKFGDLRMSVKDQARHWTARIICLIIVPFLVFMASFKIHFMVLNHSGPGDAQMSSLFQSNLVGNDFSRNPLEVAFGSKITLKNMGWGGGLLHSHVQTYPTGSTQQQVTCYHYKDENNDWFIMPTWEEYMPSPSSSTPAFDPMKADSPLRFLKHGDVIRLRHAPTTRNLHSHPVPAPVTKQFWEVAGYGNATIGDVQDHWVVEVVNDVIRGDITKAPKHPTYDSDDDEHVPKENRIHSLTTKLRFRHEVLGCYLRAANAVLPQWGFKQIEVTCVPKDQTSKGDKTTHWNVESHWNDRLPAADRSKRSSPFFYDFWHLNVAMMTSNNALIPDPDKEDILASKPFDWPLMHLGLRMCGWSDQQIKYYLLGNPIVWWGGTCSLIAFIVVGAWYIIRRQRQYRDFDPSSANMGERERRERGEREWNQWWYVGKIAGIGWAMHYIPFLIMGRVTYVHHYLPTLYFSVLMMAHILDHFFFQNSSSFSRRYGIQGKMIAFGIMSGLIVGVFWWFRGMAWGIRGTRERPLGFGMEEELEYLQFIGDVLVSDIPGTRKDGLLQCIPVVRSHCKMPTVSDSFSLGCIHKMLQFTYR</sequence>
<feature type="transmembrane region" description="Helical" evidence="14">
    <location>
        <begin position="757"/>
        <end position="777"/>
    </location>
</feature>
<evidence type="ECO:0000313" key="17">
    <source>
        <dbReference type="EMBL" id="KAK7025322.1"/>
    </source>
</evidence>
<comment type="catalytic activity">
    <reaction evidence="12 14">
        <text>a di-trans,poly-cis-dolichyl beta-D-mannosyl phosphate + L-threonyl-[protein] = 3-O-(alpha-D-mannosyl)-L-threonyl-[protein] + a di-trans,poly-cis-dolichyl phosphate + H(+)</text>
        <dbReference type="Rhea" id="RHEA:53396"/>
        <dbReference type="Rhea" id="RHEA-COMP:11060"/>
        <dbReference type="Rhea" id="RHEA-COMP:13547"/>
        <dbReference type="Rhea" id="RHEA-COMP:19498"/>
        <dbReference type="Rhea" id="RHEA-COMP:19501"/>
        <dbReference type="ChEBI" id="CHEBI:15378"/>
        <dbReference type="ChEBI" id="CHEBI:30013"/>
        <dbReference type="ChEBI" id="CHEBI:57683"/>
        <dbReference type="ChEBI" id="CHEBI:58211"/>
        <dbReference type="ChEBI" id="CHEBI:137323"/>
        <dbReference type="EC" id="2.4.1.109"/>
    </reaction>
</comment>
<proteinExistence type="inferred from homology"/>
<dbReference type="InterPro" id="IPR016093">
    <property type="entry name" value="MIR_motif"/>
</dbReference>
<comment type="pathway">
    <text evidence="2 14">Protein modification; protein glycosylation.</text>
</comment>
<feature type="transmembrane region" description="Helical" evidence="14">
    <location>
        <begin position="823"/>
        <end position="840"/>
    </location>
</feature>
<keyword evidence="11 14" id="KW-0472">Membrane</keyword>
<evidence type="ECO:0000259" key="16">
    <source>
        <dbReference type="PROSITE" id="PS50919"/>
    </source>
</evidence>
<dbReference type="Pfam" id="PF02366">
    <property type="entry name" value="PMT"/>
    <property type="match status" value="1"/>
</dbReference>
<dbReference type="Pfam" id="PF02815">
    <property type="entry name" value="MIR"/>
    <property type="match status" value="1"/>
</dbReference>
<evidence type="ECO:0000256" key="7">
    <source>
        <dbReference type="ARBA" id="ARBA00022692"/>
    </source>
</evidence>
<dbReference type="PANTHER" id="PTHR10050">
    <property type="entry name" value="DOLICHYL-PHOSPHATE-MANNOSE--PROTEIN MANNOSYLTRANSFERASE"/>
    <property type="match status" value="1"/>
</dbReference>
<dbReference type="InterPro" id="IPR027005">
    <property type="entry name" value="PMT-like"/>
</dbReference>
<dbReference type="PANTHER" id="PTHR10050:SF46">
    <property type="entry name" value="PROTEIN O-MANNOSYL-TRANSFERASE 2"/>
    <property type="match status" value="1"/>
</dbReference>
<feature type="transmembrane region" description="Helical" evidence="14">
    <location>
        <begin position="297"/>
        <end position="330"/>
    </location>
</feature>
<evidence type="ECO:0000256" key="9">
    <source>
        <dbReference type="ARBA" id="ARBA00022824"/>
    </source>
</evidence>
<evidence type="ECO:0000313" key="18">
    <source>
        <dbReference type="Proteomes" id="UP001383192"/>
    </source>
</evidence>
<evidence type="ECO:0000256" key="15">
    <source>
        <dbReference type="SAM" id="MobiDB-lite"/>
    </source>
</evidence>
<protein>
    <recommendedName>
        <fullName evidence="4 14">Dolichyl-phosphate-mannose--protein mannosyltransferase</fullName>
        <ecNumber evidence="4 14">2.4.1.109</ecNumber>
    </recommendedName>
</protein>
<feature type="transmembrane region" description="Helical" evidence="14">
    <location>
        <begin position="351"/>
        <end position="370"/>
    </location>
</feature>
<evidence type="ECO:0000256" key="2">
    <source>
        <dbReference type="ARBA" id="ARBA00004922"/>
    </source>
</evidence>
<dbReference type="GO" id="GO:0005789">
    <property type="term" value="C:endoplasmic reticulum membrane"/>
    <property type="evidence" value="ECO:0007669"/>
    <property type="project" value="UniProtKB-SubCell"/>
</dbReference>
<accession>A0AAW0BHR7</accession>
<comment type="function">
    <text evidence="14">Transfers mannose from Dol-P-mannose to Ser or Thr residues on proteins.</text>
</comment>
<reference evidence="17 18" key="1">
    <citation type="submission" date="2024-01" db="EMBL/GenBank/DDBJ databases">
        <title>A draft genome for a cacao thread blight-causing isolate of Paramarasmius palmivorus.</title>
        <authorList>
            <person name="Baruah I.K."/>
            <person name="Bukari Y."/>
            <person name="Amoako-Attah I."/>
            <person name="Meinhardt L.W."/>
            <person name="Bailey B.A."/>
            <person name="Cohen S.P."/>
        </authorList>
    </citation>
    <scope>NUCLEOTIDE SEQUENCE [LARGE SCALE GENOMIC DNA]</scope>
    <source>
        <strain evidence="17 18">GH-12</strain>
    </source>
</reference>
<dbReference type="CDD" id="cd23284">
    <property type="entry name" value="beta-trefoil_MIR_PMT2-like"/>
    <property type="match status" value="1"/>
</dbReference>
<dbReference type="InterPro" id="IPR003342">
    <property type="entry name" value="ArnT-like_N"/>
</dbReference>
<dbReference type="EC" id="2.4.1.109" evidence="4 14"/>
<dbReference type="PROSITE" id="PS50919">
    <property type="entry name" value="MIR"/>
    <property type="match status" value="3"/>
</dbReference>
<feature type="transmembrane region" description="Helical" evidence="14">
    <location>
        <begin position="704"/>
        <end position="725"/>
    </location>
</feature>
<comment type="caution">
    <text evidence="17">The sequence shown here is derived from an EMBL/GenBank/DDBJ whole genome shotgun (WGS) entry which is preliminary data.</text>
</comment>
<feature type="domain" description="MIR" evidence="16">
    <location>
        <begin position="566"/>
        <end position="626"/>
    </location>
</feature>
<dbReference type="InterPro" id="IPR032421">
    <property type="entry name" value="PMT_4TMC"/>
</dbReference>
<name>A0AAW0BHR7_9AGAR</name>
<evidence type="ECO:0000256" key="1">
    <source>
        <dbReference type="ARBA" id="ARBA00004477"/>
    </source>
</evidence>
<feature type="transmembrane region" description="Helical" evidence="14">
    <location>
        <begin position="265"/>
        <end position="285"/>
    </location>
</feature>
<dbReference type="Gene3D" id="2.80.10.50">
    <property type="match status" value="1"/>
</dbReference>
<dbReference type="InterPro" id="IPR036300">
    <property type="entry name" value="MIR_dom_sf"/>
</dbReference>
<feature type="transmembrane region" description="Helical" evidence="14">
    <location>
        <begin position="783"/>
        <end position="802"/>
    </location>
</feature>
<dbReference type="Pfam" id="PF16192">
    <property type="entry name" value="PMT_4TMC"/>
    <property type="match status" value="1"/>
</dbReference>
<gene>
    <name evidence="17" type="primary">PMT2</name>
    <name evidence="17" type="ORF">VNI00_016104</name>
</gene>
<dbReference type="GO" id="GO:0004169">
    <property type="term" value="F:dolichyl-phosphate-mannose-protein mannosyltransferase activity"/>
    <property type="evidence" value="ECO:0007669"/>
    <property type="project" value="UniProtKB-UniRule"/>
</dbReference>
<feature type="region of interest" description="Disordered" evidence="15">
    <location>
        <begin position="1"/>
        <end position="44"/>
    </location>
</feature>
<dbReference type="Proteomes" id="UP001383192">
    <property type="component" value="Unassembled WGS sequence"/>
</dbReference>
<evidence type="ECO:0000256" key="8">
    <source>
        <dbReference type="ARBA" id="ARBA00022737"/>
    </source>
</evidence>
<keyword evidence="9 14" id="KW-0256">Endoplasmic reticulum</keyword>
<keyword evidence="10 14" id="KW-1133">Transmembrane helix</keyword>
<keyword evidence="7 14" id="KW-0812">Transmembrane</keyword>
<comment type="catalytic activity">
    <reaction evidence="13 14">
        <text>a di-trans,poly-cis-dolichyl beta-D-mannosyl phosphate + L-seryl-[protein] = 3-O-(alpha-D-mannosyl)-L-seryl-[protein] + a di-trans,poly-cis-dolichyl phosphate + H(+)</text>
        <dbReference type="Rhea" id="RHEA:17377"/>
        <dbReference type="Rhea" id="RHEA-COMP:9863"/>
        <dbReference type="Rhea" id="RHEA-COMP:13546"/>
        <dbReference type="Rhea" id="RHEA-COMP:19498"/>
        <dbReference type="Rhea" id="RHEA-COMP:19501"/>
        <dbReference type="ChEBI" id="CHEBI:15378"/>
        <dbReference type="ChEBI" id="CHEBI:29999"/>
        <dbReference type="ChEBI" id="CHEBI:57683"/>
        <dbReference type="ChEBI" id="CHEBI:58211"/>
        <dbReference type="ChEBI" id="CHEBI:137321"/>
        <dbReference type="EC" id="2.4.1.109"/>
    </reaction>
</comment>
<comment type="similarity">
    <text evidence="3 14">Belongs to the glycosyltransferase 39 family.</text>
</comment>
<keyword evidence="6 14" id="KW-0808">Transferase</keyword>
<evidence type="ECO:0000256" key="4">
    <source>
        <dbReference type="ARBA" id="ARBA00012839"/>
    </source>
</evidence>
<feature type="domain" description="MIR" evidence="16">
    <location>
        <begin position="482"/>
        <end position="538"/>
    </location>
</feature>
<keyword evidence="8" id="KW-0677">Repeat</keyword>
<evidence type="ECO:0000256" key="13">
    <source>
        <dbReference type="ARBA" id="ARBA00045102"/>
    </source>
</evidence>
<dbReference type="SMART" id="SM00472">
    <property type="entry name" value="MIR"/>
    <property type="match status" value="3"/>
</dbReference>
<evidence type="ECO:0000256" key="6">
    <source>
        <dbReference type="ARBA" id="ARBA00022679"/>
    </source>
</evidence>
<keyword evidence="18" id="KW-1185">Reference proteome</keyword>
<feature type="transmembrane region" description="Helical" evidence="14">
    <location>
        <begin position="214"/>
        <end position="234"/>
    </location>
</feature>
<dbReference type="EMBL" id="JAYKXP010000117">
    <property type="protein sequence ID" value="KAK7025322.1"/>
    <property type="molecule type" value="Genomic_DNA"/>
</dbReference>
<dbReference type="SUPFAM" id="SSF82109">
    <property type="entry name" value="MIR domain"/>
    <property type="match status" value="1"/>
</dbReference>
<keyword evidence="5 14" id="KW-0328">Glycosyltransferase</keyword>
<evidence type="ECO:0000256" key="14">
    <source>
        <dbReference type="RuleBase" id="RU367007"/>
    </source>
</evidence>
<dbReference type="FunFam" id="2.80.10.50:FF:000012">
    <property type="entry name" value="Protein O-mannosyl-transferase 1"/>
    <property type="match status" value="1"/>
</dbReference>
<comment type="subcellular location">
    <subcellularLocation>
        <location evidence="1 14">Endoplasmic reticulum membrane</location>
        <topology evidence="1 14">Multi-pass membrane protein</topology>
    </subcellularLocation>
</comment>
<organism evidence="17 18">
    <name type="scientific">Paramarasmius palmivorus</name>
    <dbReference type="NCBI Taxonomy" id="297713"/>
    <lineage>
        <taxon>Eukaryota</taxon>
        <taxon>Fungi</taxon>
        <taxon>Dikarya</taxon>
        <taxon>Basidiomycota</taxon>
        <taxon>Agaricomycotina</taxon>
        <taxon>Agaricomycetes</taxon>
        <taxon>Agaricomycetidae</taxon>
        <taxon>Agaricales</taxon>
        <taxon>Marasmiineae</taxon>
        <taxon>Marasmiaceae</taxon>
        <taxon>Paramarasmius</taxon>
    </lineage>
</organism>
<feature type="domain" description="MIR" evidence="16">
    <location>
        <begin position="404"/>
        <end position="458"/>
    </location>
</feature>
<evidence type="ECO:0000256" key="5">
    <source>
        <dbReference type="ARBA" id="ARBA00022676"/>
    </source>
</evidence>
<evidence type="ECO:0000256" key="10">
    <source>
        <dbReference type="ARBA" id="ARBA00022989"/>
    </source>
</evidence>
<evidence type="ECO:0000256" key="12">
    <source>
        <dbReference type="ARBA" id="ARBA00045085"/>
    </source>
</evidence>
<evidence type="ECO:0000256" key="11">
    <source>
        <dbReference type="ARBA" id="ARBA00023136"/>
    </source>
</evidence>
<evidence type="ECO:0000256" key="3">
    <source>
        <dbReference type="ARBA" id="ARBA00007222"/>
    </source>
</evidence>
<dbReference type="AlphaFoldDB" id="A0AAW0BHR7"/>